<feature type="region of interest" description="Disordered" evidence="1">
    <location>
        <begin position="52"/>
        <end position="72"/>
    </location>
</feature>
<dbReference type="Proteomes" id="UP000039217">
    <property type="component" value="Unassembled WGS sequence"/>
</dbReference>
<evidence type="ECO:0000313" key="2">
    <source>
        <dbReference type="EMBL" id="CKS06987.1"/>
    </source>
</evidence>
<dbReference type="Proteomes" id="UP000038802">
    <property type="component" value="Unassembled WGS sequence"/>
</dbReference>
<evidence type="ECO:0000256" key="1">
    <source>
        <dbReference type="SAM" id="MobiDB-lite"/>
    </source>
</evidence>
<proteinExistence type="predicted"/>
<accession>A0A0T9FBT6</accession>
<dbReference type="EMBL" id="CQQC01000739">
    <property type="protein sequence ID" value="CNV37680.1"/>
    <property type="molecule type" value="Genomic_DNA"/>
</dbReference>
<name>A0A0T9FBT6_MYCTX</name>
<gene>
    <name evidence="3" type="ORF">ERS007661_02212</name>
    <name evidence="4" type="ORF">ERS007703_01946</name>
    <name evidence="2" type="ORF">ERS027659_02597</name>
</gene>
<organism evidence="4 5">
    <name type="scientific">Mycobacterium tuberculosis</name>
    <dbReference type="NCBI Taxonomy" id="1773"/>
    <lineage>
        <taxon>Bacteria</taxon>
        <taxon>Bacillati</taxon>
        <taxon>Actinomycetota</taxon>
        <taxon>Actinomycetes</taxon>
        <taxon>Mycobacteriales</taxon>
        <taxon>Mycobacteriaceae</taxon>
        <taxon>Mycobacterium</taxon>
        <taxon>Mycobacterium tuberculosis complex</taxon>
    </lineage>
</organism>
<evidence type="ECO:0000313" key="7">
    <source>
        <dbReference type="Proteomes" id="UP000050164"/>
    </source>
</evidence>
<evidence type="ECO:0000313" key="3">
    <source>
        <dbReference type="EMBL" id="CNV37680.1"/>
    </source>
</evidence>
<dbReference type="AlphaFoldDB" id="A0A0T9FBT6"/>
<evidence type="ECO:0000313" key="4">
    <source>
        <dbReference type="EMBL" id="COV72807.1"/>
    </source>
</evidence>
<dbReference type="EMBL" id="CNFT01000639">
    <property type="protein sequence ID" value="CKS06987.1"/>
    <property type="molecule type" value="Genomic_DNA"/>
</dbReference>
<reference evidence="4" key="1">
    <citation type="submission" date="2015-03" db="EMBL/GenBank/DDBJ databases">
        <authorList>
            <person name="Murphy D."/>
        </authorList>
    </citation>
    <scope>NUCLEOTIDE SEQUENCE [LARGE SCALE GENOMIC DNA]</scope>
    <source>
        <strain evidence="4">K00500041</strain>
    </source>
</reference>
<feature type="compositionally biased region" description="Low complexity" evidence="1">
    <location>
        <begin position="58"/>
        <end position="72"/>
    </location>
</feature>
<dbReference type="EMBL" id="CSAE01000187">
    <property type="protein sequence ID" value="COV72807.1"/>
    <property type="molecule type" value="Genomic_DNA"/>
</dbReference>
<protein>
    <submittedName>
        <fullName evidence="4">Uncharacterized protein</fullName>
    </submittedName>
</protein>
<reference evidence="5 6" key="2">
    <citation type="submission" date="2015-03" db="EMBL/GenBank/DDBJ databases">
        <authorList>
            <consortium name="Pathogen Informatics"/>
        </authorList>
    </citation>
    <scope>NUCLEOTIDE SEQUENCE [LARGE SCALE GENOMIC DNA]</scope>
    <source>
        <strain evidence="2 7">Bir 185</strain>
        <strain evidence="3 6">D00501624</strain>
        <strain evidence="5">K00500041</strain>
    </source>
</reference>
<dbReference type="Proteomes" id="UP000050164">
    <property type="component" value="Unassembled WGS sequence"/>
</dbReference>
<evidence type="ECO:0000313" key="6">
    <source>
        <dbReference type="Proteomes" id="UP000039217"/>
    </source>
</evidence>
<sequence>MTGVAQRTISSAAVSGRTFLYSSHWSGCSANAIMPWVMELRVVSLPATASITTKKPNSSSESFSPSISAWIN</sequence>
<evidence type="ECO:0000313" key="5">
    <source>
        <dbReference type="Proteomes" id="UP000038802"/>
    </source>
</evidence>